<name>A0A9Q0IHU1_9TELE</name>
<reference evidence="2" key="1">
    <citation type="submission" date="2022-07" db="EMBL/GenBank/DDBJ databases">
        <title>Chromosome-level genome of Muraenolepis orangiensis.</title>
        <authorList>
            <person name="Kim J."/>
        </authorList>
    </citation>
    <scope>NUCLEOTIDE SEQUENCE</scope>
    <source>
        <strain evidence="2">KU_S4_2022</strain>
        <tissue evidence="2">Muscle</tissue>
    </source>
</reference>
<evidence type="ECO:0000313" key="3">
    <source>
        <dbReference type="Proteomes" id="UP001148018"/>
    </source>
</evidence>
<proteinExistence type="predicted"/>
<gene>
    <name evidence="2" type="ORF">NHX12_033282</name>
</gene>
<dbReference type="EMBL" id="JANIIK010000048">
    <property type="protein sequence ID" value="KAJ3599319.1"/>
    <property type="molecule type" value="Genomic_DNA"/>
</dbReference>
<evidence type="ECO:0000313" key="2">
    <source>
        <dbReference type="EMBL" id="KAJ3599319.1"/>
    </source>
</evidence>
<sequence>MLLRHRASQQTSPGGEAPPPERHNPTRRSSPQPSANEADHFEVIRFGFGSPAGSGELRAVGVHVVSAP</sequence>
<evidence type="ECO:0000256" key="1">
    <source>
        <dbReference type="SAM" id="MobiDB-lite"/>
    </source>
</evidence>
<comment type="caution">
    <text evidence="2">The sequence shown here is derived from an EMBL/GenBank/DDBJ whole genome shotgun (WGS) entry which is preliminary data.</text>
</comment>
<dbReference type="Proteomes" id="UP001148018">
    <property type="component" value="Unassembled WGS sequence"/>
</dbReference>
<organism evidence="2 3">
    <name type="scientific">Muraenolepis orangiensis</name>
    <name type="common">Patagonian moray cod</name>
    <dbReference type="NCBI Taxonomy" id="630683"/>
    <lineage>
        <taxon>Eukaryota</taxon>
        <taxon>Metazoa</taxon>
        <taxon>Chordata</taxon>
        <taxon>Craniata</taxon>
        <taxon>Vertebrata</taxon>
        <taxon>Euteleostomi</taxon>
        <taxon>Actinopterygii</taxon>
        <taxon>Neopterygii</taxon>
        <taxon>Teleostei</taxon>
        <taxon>Neoteleostei</taxon>
        <taxon>Acanthomorphata</taxon>
        <taxon>Zeiogadaria</taxon>
        <taxon>Gadariae</taxon>
        <taxon>Gadiformes</taxon>
        <taxon>Muraenolepidoidei</taxon>
        <taxon>Muraenolepididae</taxon>
        <taxon>Muraenolepis</taxon>
    </lineage>
</organism>
<keyword evidence="3" id="KW-1185">Reference proteome</keyword>
<dbReference type="AlphaFoldDB" id="A0A9Q0IHU1"/>
<accession>A0A9Q0IHU1</accession>
<feature type="region of interest" description="Disordered" evidence="1">
    <location>
        <begin position="1"/>
        <end position="41"/>
    </location>
</feature>
<protein>
    <submittedName>
        <fullName evidence="2">Uncharacterized protein</fullName>
    </submittedName>
</protein>